<dbReference type="EMBL" id="HBEU01000145">
    <property type="protein sequence ID" value="CAD8573957.1"/>
    <property type="molecule type" value="Transcribed_RNA"/>
</dbReference>
<reference evidence="2" key="1">
    <citation type="submission" date="2021-01" db="EMBL/GenBank/DDBJ databases">
        <authorList>
            <person name="Corre E."/>
            <person name="Pelletier E."/>
            <person name="Niang G."/>
            <person name="Scheremetjew M."/>
            <person name="Finn R."/>
            <person name="Kale V."/>
            <person name="Holt S."/>
            <person name="Cochrane G."/>
            <person name="Meng A."/>
            <person name="Brown T."/>
            <person name="Cohen L."/>
        </authorList>
    </citation>
    <scope>NUCLEOTIDE SEQUENCE</scope>
    <source>
        <strain evidence="2">B651</strain>
    </source>
</reference>
<evidence type="ECO:0000256" key="1">
    <source>
        <dbReference type="SAM" id="Phobius"/>
    </source>
</evidence>
<keyword evidence="1" id="KW-0812">Transmembrane</keyword>
<gene>
    <name evidence="2" type="ORF">LDAN0322_LOCUS101</name>
</gene>
<feature type="transmembrane region" description="Helical" evidence="1">
    <location>
        <begin position="234"/>
        <end position="255"/>
    </location>
</feature>
<accession>A0A7S0KAE7</accession>
<dbReference type="AlphaFoldDB" id="A0A7S0KAE7"/>
<protein>
    <submittedName>
        <fullName evidence="2">Uncharacterized protein</fullName>
    </submittedName>
</protein>
<sequence length="312" mass="34845">MQRNQQVGEKVEYTVLNLHDTLLETKEKNIKVDGVPHVEVAAPSNLPEGYVFDVKVGGRIIQATVPLGGVEAGQKFSVPLGEDTILPASQRGNIPVGRWRDGLCECFKHGICHAWCCLNCWCMVLGLGQLLNRMGLDACVREVDGVAAFDPLLVNWCIVVLNVVWSGRIYYLFIVTGKDLSRLISEQLEENPNTAIDKIDPDDICSWNVRWSNNRGEAFDDYCATKQEAEFENFVVFCIMFIYSVCIISKLRAYLRRRYAIPTSFPCEDVVCACCCGQCITCQMGRHTANYDVYSSECCSSTGLSSTHPEIV</sequence>
<keyword evidence="1" id="KW-1133">Transmembrane helix</keyword>
<proteinExistence type="predicted"/>
<evidence type="ECO:0000313" key="2">
    <source>
        <dbReference type="EMBL" id="CAD8573957.1"/>
    </source>
</evidence>
<keyword evidence="1" id="KW-0472">Membrane</keyword>
<organism evidence="2">
    <name type="scientific">Leptocylindrus aporus</name>
    <dbReference type="NCBI Taxonomy" id="1398097"/>
    <lineage>
        <taxon>Eukaryota</taxon>
        <taxon>Sar</taxon>
        <taxon>Stramenopiles</taxon>
        <taxon>Ochrophyta</taxon>
        <taxon>Bacillariophyta</taxon>
        <taxon>Coscinodiscophyceae</taxon>
        <taxon>Chaetocerotophycidae</taxon>
        <taxon>Leptocylindrales</taxon>
        <taxon>Leptocylindraceae</taxon>
        <taxon>Leptocylindrus</taxon>
    </lineage>
</organism>
<name>A0A7S0KAE7_9STRA</name>